<organism evidence="3 4">
    <name type="scientific">Ataeniobius toweri</name>
    <dbReference type="NCBI Taxonomy" id="208326"/>
    <lineage>
        <taxon>Eukaryota</taxon>
        <taxon>Metazoa</taxon>
        <taxon>Chordata</taxon>
        <taxon>Craniata</taxon>
        <taxon>Vertebrata</taxon>
        <taxon>Euteleostomi</taxon>
        <taxon>Actinopterygii</taxon>
        <taxon>Neopterygii</taxon>
        <taxon>Teleostei</taxon>
        <taxon>Neoteleostei</taxon>
        <taxon>Acanthomorphata</taxon>
        <taxon>Ovalentaria</taxon>
        <taxon>Atherinomorphae</taxon>
        <taxon>Cyprinodontiformes</taxon>
        <taxon>Goodeidae</taxon>
        <taxon>Ataeniobius</taxon>
    </lineage>
</organism>
<accession>A0ABU7CCN3</accession>
<evidence type="ECO:0000256" key="1">
    <source>
        <dbReference type="SAM" id="SignalP"/>
    </source>
</evidence>
<proteinExistence type="predicted"/>
<feature type="signal peptide" evidence="1">
    <location>
        <begin position="1"/>
        <end position="21"/>
    </location>
</feature>
<protein>
    <recommendedName>
        <fullName evidence="2">C2 domain-containing protein</fullName>
    </recommendedName>
</protein>
<evidence type="ECO:0000313" key="3">
    <source>
        <dbReference type="EMBL" id="MED6259359.1"/>
    </source>
</evidence>
<name>A0ABU7CCN3_9TELE</name>
<dbReference type="Proteomes" id="UP001345963">
    <property type="component" value="Unassembled WGS sequence"/>
</dbReference>
<dbReference type="InterPro" id="IPR056431">
    <property type="entry name" value="C2CD5_YbjQ-rel_dom"/>
</dbReference>
<reference evidence="3 4" key="1">
    <citation type="submission" date="2021-07" db="EMBL/GenBank/DDBJ databases">
        <authorList>
            <person name="Palmer J.M."/>
        </authorList>
    </citation>
    <scope>NUCLEOTIDE SEQUENCE [LARGE SCALE GENOMIC DNA]</scope>
    <source>
        <strain evidence="3 4">AT_MEX2019</strain>
        <tissue evidence="3">Muscle</tissue>
    </source>
</reference>
<keyword evidence="1" id="KW-0732">Signal</keyword>
<feature type="domain" description="C2" evidence="2">
    <location>
        <begin position="155"/>
        <end position="194"/>
    </location>
</feature>
<evidence type="ECO:0000259" key="2">
    <source>
        <dbReference type="Pfam" id="PF23025"/>
    </source>
</evidence>
<sequence length="210" mass="22421">MFHLSFSLPIFTFAWPLCGDASIHYHSSLPVHSHCICFSLCTPPSFFFCWIEEPQSGRRRPGIFLCPSSPVFSADSLSLPGLGSAKCGHGSGPRATTPPPPSFTHSDSALLRKSVSFTEDLLLAASGMGSGGSAGKEAGPLKTLLRQQTQTALEQREFPFFTLTSFPPGFLVHVGGVVSARSVKLLDRIHNPGEFAGNAQESQCGLTVVL</sequence>
<feature type="chain" id="PRO_5047377311" description="C2 domain-containing protein" evidence="1">
    <location>
        <begin position="22"/>
        <end position="210"/>
    </location>
</feature>
<dbReference type="InterPro" id="IPR038983">
    <property type="entry name" value="C2CD5"/>
</dbReference>
<keyword evidence="4" id="KW-1185">Reference proteome</keyword>
<comment type="caution">
    <text evidence="3">The sequence shown here is derived from an EMBL/GenBank/DDBJ whole genome shotgun (WGS) entry which is preliminary data.</text>
</comment>
<dbReference type="EMBL" id="JAHUTI010083281">
    <property type="protein sequence ID" value="MED6259359.1"/>
    <property type="molecule type" value="Genomic_DNA"/>
</dbReference>
<gene>
    <name evidence="3" type="ORF">ATANTOWER_021459</name>
</gene>
<dbReference type="Pfam" id="PF23025">
    <property type="entry name" value="YbjQ_2"/>
    <property type="match status" value="1"/>
</dbReference>
<dbReference type="PANTHER" id="PTHR37412">
    <property type="entry name" value="C2 DOMAIN-CONTAINING PROTEIN 5"/>
    <property type="match status" value="1"/>
</dbReference>
<evidence type="ECO:0000313" key="4">
    <source>
        <dbReference type="Proteomes" id="UP001345963"/>
    </source>
</evidence>
<dbReference type="PANTHER" id="PTHR37412:SF2">
    <property type="entry name" value="C2 DOMAIN-CONTAINING PROTEIN 5"/>
    <property type="match status" value="1"/>
</dbReference>